<dbReference type="EMBL" id="MG550166">
    <property type="protein sequence ID" value="AWT50600.1"/>
    <property type="molecule type" value="mRNA"/>
</dbReference>
<keyword evidence="5" id="KW-0732">Signal</keyword>
<reference evidence="7" key="1">
    <citation type="submission" date="2017-11" db="EMBL/GenBank/DDBJ databases">
        <title>Characterization and expression profiling of neuropeptides and their receptors in the Asian Citrus Psyllid, Diaphorina citri.</title>
        <authorList>
            <person name="Wang Z."/>
            <person name="Zeng X."/>
        </authorList>
    </citation>
    <scope>NUCLEOTIDE SEQUENCE</scope>
</reference>
<dbReference type="GO" id="GO:0005576">
    <property type="term" value="C:extracellular region"/>
    <property type="evidence" value="ECO:0007669"/>
    <property type="project" value="UniProtKB-SubCell"/>
</dbReference>
<evidence type="ECO:0000256" key="5">
    <source>
        <dbReference type="SAM" id="SignalP"/>
    </source>
</evidence>
<keyword evidence="7" id="KW-0527">Neuropeptide</keyword>
<keyword evidence="2" id="KW-0964">Secreted</keyword>
<keyword evidence="3" id="KW-0372">Hormone</keyword>
<dbReference type="Pfam" id="PF00473">
    <property type="entry name" value="CRF"/>
    <property type="match status" value="1"/>
</dbReference>
<sequence length="246" mass="27937">MSLVTSRVVPILLVLLSLSPRSRSSEIIHTIQELNPGPSDAETTQFLLPKLAEKYSKFVSGLNSPARSEGDQGPEDAWDDYVYDPKLFLLTESEEETPSYNYAVDYRDKREALISSGSGNDNMLRTNWKNNGPSLSIVNPLDVLRQRLLLEIARRRQEKSQSQINENRKFLSSIGKRNFQPRPAERSGFERASGNGQSRGFDLRVLQPREFGPNSSFSRWTSSLAEFPRATAEHARGHRNYNRHVN</sequence>
<evidence type="ECO:0000313" key="7">
    <source>
        <dbReference type="EMBL" id="AWT50600.1"/>
    </source>
</evidence>
<comment type="subcellular location">
    <subcellularLocation>
        <location evidence="1">Secreted</location>
    </subcellularLocation>
</comment>
<dbReference type="AlphaFoldDB" id="A0A2U9PFR2"/>
<organism evidence="7">
    <name type="scientific">Diaphorina citri</name>
    <name type="common">Asian citrus psyllid</name>
    <dbReference type="NCBI Taxonomy" id="121845"/>
    <lineage>
        <taxon>Eukaryota</taxon>
        <taxon>Metazoa</taxon>
        <taxon>Ecdysozoa</taxon>
        <taxon>Arthropoda</taxon>
        <taxon>Hexapoda</taxon>
        <taxon>Insecta</taxon>
        <taxon>Pterygota</taxon>
        <taxon>Neoptera</taxon>
        <taxon>Paraneoptera</taxon>
        <taxon>Hemiptera</taxon>
        <taxon>Sternorrhyncha</taxon>
        <taxon>Psylloidea</taxon>
        <taxon>Psyllidae</taxon>
        <taxon>Diaphorininae</taxon>
        <taxon>Diaphorina</taxon>
    </lineage>
</organism>
<evidence type="ECO:0000256" key="3">
    <source>
        <dbReference type="ARBA" id="ARBA00022702"/>
    </source>
</evidence>
<protein>
    <submittedName>
        <fullName evidence="7">Neuropeptide DH45</fullName>
    </submittedName>
</protein>
<dbReference type="PROSITE" id="PS00511">
    <property type="entry name" value="CRF"/>
    <property type="match status" value="1"/>
</dbReference>
<dbReference type="GO" id="GO:0007218">
    <property type="term" value="P:neuropeptide signaling pathway"/>
    <property type="evidence" value="ECO:0007669"/>
    <property type="project" value="UniProtKB-KW"/>
</dbReference>
<dbReference type="InterPro" id="IPR018446">
    <property type="entry name" value="Corticotropin-releasing_fac_CS"/>
</dbReference>
<accession>A0A2U9PFR2</accession>
<evidence type="ECO:0000256" key="4">
    <source>
        <dbReference type="SAM" id="MobiDB-lite"/>
    </source>
</evidence>
<evidence type="ECO:0000256" key="1">
    <source>
        <dbReference type="ARBA" id="ARBA00004613"/>
    </source>
</evidence>
<feature type="region of interest" description="Disordered" evidence="4">
    <location>
        <begin position="157"/>
        <end position="200"/>
    </location>
</feature>
<proteinExistence type="evidence at transcript level"/>
<evidence type="ECO:0000256" key="2">
    <source>
        <dbReference type="ARBA" id="ARBA00022525"/>
    </source>
</evidence>
<dbReference type="InterPro" id="IPR000187">
    <property type="entry name" value="CRF"/>
</dbReference>
<feature type="signal peptide" evidence="5">
    <location>
        <begin position="1"/>
        <end position="24"/>
    </location>
</feature>
<dbReference type="GO" id="GO:0005179">
    <property type="term" value="F:hormone activity"/>
    <property type="evidence" value="ECO:0007669"/>
    <property type="project" value="UniProtKB-KW"/>
</dbReference>
<evidence type="ECO:0000259" key="6">
    <source>
        <dbReference type="SMART" id="SM00039"/>
    </source>
</evidence>
<feature type="domain" description="Corticotropin-releasing factor" evidence="6">
    <location>
        <begin position="131"/>
        <end position="174"/>
    </location>
</feature>
<feature type="chain" id="PRO_5016117399" evidence="5">
    <location>
        <begin position="25"/>
        <end position="246"/>
    </location>
</feature>
<dbReference type="SMART" id="SM00039">
    <property type="entry name" value="CRF"/>
    <property type="match status" value="1"/>
</dbReference>
<name>A0A2U9PFR2_DIACI</name>